<dbReference type="InterPro" id="IPR007750">
    <property type="entry name" value="DUF674"/>
</dbReference>
<dbReference type="PANTHER" id="PTHR33103:SF19">
    <property type="entry name" value="OS09G0544700 PROTEIN"/>
    <property type="match status" value="1"/>
</dbReference>
<dbReference type="Pfam" id="PF05056">
    <property type="entry name" value="DUF674"/>
    <property type="match status" value="3"/>
</dbReference>
<evidence type="ECO:0000313" key="1">
    <source>
        <dbReference type="EMBL" id="KAH7548037.1"/>
    </source>
</evidence>
<dbReference type="Proteomes" id="UP000827721">
    <property type="component" value="Unassembled WGS sequence"/>
</dbReference>
<dbReference type="PANTHER" id="PTHR33103">
    <property type="entry name" value="OS01G0153900 PROTEIN"/>
    <property type="match status" value="1"/>
</dbReference>
<protein>
    <recommendedName>
        <fullName evidence="3">DUF674 domain-containing protein</fullName>
    </recommendedName>
</protein>
<organism evidence="1 2">
    <name type="scientific">Xanthoceras sorbifolium</name>
    <dbReference type="NCBI Taxonomy" id="99658"/>
    <lineage>
        <taxon>Eukaryota</taxon>
        <taxon>Viridiplantae</taxon>
        <taxon>Streptophyta</taxon>
        <taxon>Embryophyta</taxon>
        <taxon>Tracheophyta</taxon>
        <taxon>Spermatophyta</taxon>
        <taxon>Magnoliopsida</taxon>
        <taxon>eudicotyledons</taxon>
        <taxon>Gunneridae</taxon>
        <taxon>Pentapetalae</taxon>
        <taxon>rosids</taxon>
        <taxon>malvids</taxon>
        <taxon>Sapindales</taxon>
        <taxon>Sapindaceae</taxon>
        <taxon>Xanthoceroideae</taxon>
        <taxon>Xanthoceras</taxon>
    </lineage>
</organism>
<evidence type="ECO:0000313" key="2">
    <source>
        <dbReference type="Proteomes" id="UP000827721"/>
    </source>
</evidence>
<accession>A0ABQ8H416</accession>
<keyword evidence="2" id="KW-1185">Reference proteome</keyword>
<proteinExistence type="predicted"/>
<dbReference type="EMBL" id="JAFEMO010000014">
    <property type="protein sequence ID" value="KAH7548037.1"/>
    <property type="molecule type" value="Genomic_DNA"/>
</dbReference>
<reference evidence="1 2" key="1">
    <citation type="submission" date="2021-02" db="EMBL/GenBank/DDBJ databases">
        <title>Plant Genome Project.</title>
        <authorList>
            <person name="Zhang R.-G."/>
        </authorList>
    </citation>
    <scope>NUCLEOTIDE SEQUENCE [LARGE SCALE GENOMIC DNA]</scope>
    <source>
        <tissue evidence="1">Leaves</tissue>
    </source>
</reference>
<gene>
    <name evidence="1" type="ORF">JRO89_XS14G0057500</name>
</gene>
<sequence length="473" mass="51995">MAASTIKLKLLVDTKAKKVILAEAGKDFIDFLIHLLSLPLAASTIKLKLLVDTKAKKVILAEAGKDFIDFLIHLLSLPLATVVRLLKEKNIVGSLSYLYETIENLPDSCLQPGHTKKSLLNPRAFIRVTGIPLTLSNNDLETRSFYCCANYYTHFTVADVPNMTCPTCMQKMIYAVSYVSPTVGIGFVKDSSVAYIVMDNLEFMPMSPELFVTLLKKFKNREVCGALEEIDVNFGMQEGLNLLKLSMECVKLGAGSDSTSTAMAYSKTKLRLFVDTKAGKVPCAEADKNFIDFLIYLLSLPIAAAVRILKEKNLHMAGGGSLGHLYESLKKLPNSFLQPNQDKSSLLNPRTPVYATGIPLTLSDYDFNARKSYKCSGCYDHVAEVPNLTCSKCKGKVNIAMSYVPPSPANFPVAVEGGFLKGLATYIVIDNLEFMPLSTKMFVSLLKKSGVKDLDAVEEIEVDLGVEEVCSWI</sequence>
<evidence type="ECO:0008006" key="3">
    <source>
        <dbReference type="Google" id="ProtNLM"/>
    </source>
</evidence>
<comment type="caution">
    <text evidence="1">The sequence shown here is derived from an EMBL/GenBank/DDBJ whole genome shotgun (WGS) entry which is preliminary data.</text>
</comment>
<name>A0ABQ8H416_9ROSI</name>